<feature type="compositionally biased region" description="Low complexity" evidence="2">
    <location>
        <begin position="144"/>
        <end position="154"/>
    </location>
</feature>
<comment type="caution">
    <text evidence="4">The sequence shown here is derived from an EMBL/GenBank/DDBJ whole genome shotgun (WGS) entry which is preliminary data.</text>
</comment>
<feature type="domain" description="S1 motif" evidence="3">
    <location>
        <begin position="208"/>
        <end position="272"/>
    </location>
</feature>
<sequence length="426" mass="45593">MPRKAPPVAPAVKKESSESSSDSDSDSSVDFSAGEDVEAYEEAEAARLKTPSLSPAPSPSPEKRQKRREKRAGKDRKEDSKKRRRDGRDEAPSRHHGRADDRGCQDRRRAAREPDRGRREAARLVPRQPSRSRSRRRRRRGDSSARGAHHAAPSMMPPPWAFPAPVPAGGHAAGGQYWRPPQMPMLPPPPASLPSGGTPAKPAIPMLHSIVSGDVQIMTPKGALMKLSDGSPMCYLDGLLRRRPGMPALQVGSRVRVKVVRIEAGMVIVDQREVEQRTGKDNDPENERAEVEEWVDVPASLVGRVIGKGGATIRKICDDTGADLRFDEASASKPAPGQLPAGGAAATSAPRKKTTGGHLDAAPFCLAAGGAGADLRAFLEAAREDEEAEDDGNEQQNEGSGGRGASASAPGFPEPKQGDSNKCMLW</sequence>
<organism evidence="4 5">
    <name type="scientific">Polarella glacialis</name>
    <name type="common">Dinoflagellate</name>
    <dbReference type="NCBI Taxonomy" id="89957"/>
    <lineage>
        <taxon>Eukaryota</taxon>
        <taxon>Sar</taxon>
        <taxon>Alveolata</taxon>
        <taxon>Dinophyceae</taxon>
        <taxon>Suessiales</taxon>
        <taxon>Suessiaceae</taxon>
        <taxon>Polarella</taxon>
    </lineage>
</organism>
<evidence type="ECO:0000256" key="1">
    <source>
        <dbReference type="PROSITE-ProRule" id="PRU00117"/>
    </source>
</evidence>
<protein>
    <recommendedName>
        <fullName evidence="3">S1 motif domain-containing protein</fullName>
    </recommendedName>
</protein>
<feature type="compositionally biased region" description="Basic residues" evidence="2">
    <location>
        <begin position="64"/>
        <end position="74"/>
    </location>
</feature>
<feature type="compositionally biased region" description="Acidic residues" evidence="2">
    <location>
        <begin position="21"/>
        <end position="43"/>
    </location>
</feature>
<feature type="region of interest" description="Disordered" evidence="2">
    <location>
        <begin position="1"/>
        <end position="198"/>
    </location>
</feature>
<feature type="compositionally biased region" description="Pro residues" evidence="2">
    <location>
        <begin position="155"/>
        <end position="166"/>
    </location>
</feature>
<feature type="region of interest" description="Disordered" evidence="2">
    <location>
        <begin position="330"/>
        <end position="356"/>
    </location>
</feature>
<dbReference type="PROSITE" id="PS50084">
    <property type="entry name" value="KH_TYPE_1"/>
    <property type="match status" value="1"/>
</dbReference>
<evidence type="ECO:0000313" key="5">
    <source>
        <dbReference type="Proteomes" id="UP000626109"/>
    </source>
</evidence>
<dbReference type="GO" id="GO:0003723">
    <property type="term" value="F:RNA binding"/>
    <property type="evidence" value="ECO:0007669"/>
    <property type="project" value="UniProtKB-UniRule"/>
</dbReference>
<keyword evidence="1" id="KW-0694">RNA-binding</keyword>
<dbReference type="InterPro" id="IPR004087">
    <property type="entry name" value="KH_dom"/>
</dbReference>
<dbReference type="SUPFAM" id="SSF54791">
    <property type="entry name" value="Eukaryotic type KH-domain (KH-domain type I)"/>
    <property type="match status" value="1"/>
</dbReference>
<dbReference type="InterPro" id="IPR004088">
    <property type="entry name" value="KH_dom_type_1"/>
</dbReference>
<dbReference type="InterPro" id="IPR003029">
    <property type="entry name" value="S1_domain"/>
</dbReference>
<feature type="compositionally biased region" description="Pro residues" evidence="2">
    <location>
        <begin position="181"/>
        <end position="192"/>
    </location>
</feature>
<feature type="compositionally biased region" description="Basic residues" evidence="2">
    <location>
        <begin position="130"/>
        <end position="140"/>
    </location>
</feature>
<gene>
    <name evidence="4" type="ORF">PGLA2088_LOCUS32917</name>
</gene>
<proteinExistence type="predicted"/>
<dbReference type="CDD" id="cd00105">
    <property type="entry name" value="KH-I"/>
    <property type="match status" value="1"/>
</dbReference>
<name>A0A813KFZ3_POLGL</name>
<dbReference type="SMART" id="SM00322">
    <property type="entry name" value="KH"/>
    <property type="match status" value="1"/>
</dbReference>
<dbReference type="EMBL" id="CAJNNW010030516">
    <property type="protein sequence ID" value="CAE8703677.1"/>
    <property type="molecule type" value="Genomic_DNA"/>
</dbReference>
<dbReference type="Proteomes" id="UP000626109">
    <property type="component" value="Unassembled WGS sequence"/>
</dbReference>
<feature type="compositionally biased region" description="Low complexity" evidence="2">
    <location>
        <begin position="334"/>
        <end position="346"/>
    </location>
</feature>
<feature type="region of interest" description="Disordered" evidence="2">
    <location>
        <begin position="380"/>
        <end position="426"/>
    </location>
</feature>
<evidence type="ECO:0000256" key="2">
    <source>
        <dbReference type="SAM" id="MobiDB-lite"/>
    </source>
</evidence>
<dbReference type="AlphaFoldDB" id="A0A813KFZ3"/>
<accession>A0A813KFZ3</accession>
<feature type="non-terminal residue" evidence="4">
    <location>
        <position position="1"/>
    </location>
</feature>
<feature type="compositionally biased region" description="Basic and acidic residues" evidence="2">
    <location>
        <begin position="75"/>
        <end position="122"/>
    </location>
</feature>
<evidence type="ECO:0000313" key="4">
    <source>
        <dbReference type="EMBL" id="CAE8703677.1"/>
    </source>
</evidence>
<dbReference type="InterPro" id="IPR036612">
    <property type="entry name" value="KH_dom_type_1_sf"/>
</dbReference>
<dbReference type="Gene3D" id="3.30.1370.10">
    <property type="entry name" value="K Homology domain, type 1"/>
    <property type="match status" value="1"/>
</dbReference>
<dbReference type="Pfam" id="PF00013">
    <property type="entry name" value="KH_1"/>
    <property type="match status" value="1"/>
</dbReference>
<feature type="compositionally biased region" description="Acidic residues" evidence="2">
    <location>
        <begin position="383"/>
        <end position="393"/>
    </location>
</feature>
<evidence type="ECO:0000259" key="3">
    <source>
        <dbReference type="PROSITE" id="PS50126"/>
    </source>
</evidence>
<dbReference type="PROSITE" id="PS50126">
    <property type="entry name" value="S1"/>
    <property type="match status" value="1"/>
</dbReference>
<reference evidence="4" key="1">
    <citation type="submission" date="2021-02" db="EMBL/GenBank/DDBJ databases">
        <authorList>
            <person name="Dougan E. K."/>
            <person name="Rhodes N."/>
            <person name="Thang M."/>
            <person name="Chan C."/>
        </authorList>
    </citation>
    <scope>NUCLEOTIDE SEQUENCE</scope>
</reference>